<evidence type="ECO:0000256" key="1">
    <source>
        <dbReference type="SAM" id="MobiDB-lite"/>
    </source>
</evidence>
<reference evidence="2" key="1">
    <citation type="journal article" date="2020" name="Nature">
        <title>Giant virus diversity and host interactions through global metagenomics.</title>
        <authorList>
            <person name="Schulz F."/>
            <person name="Roux S."/>
            <person name="Paez-Espino D."/>
            <person name="Jungbluth S."/>
            <person name="Walsh D.A."/>
            <person name="Denef V.J."/>
            <person name="McMahon K.D."/>
            <person name="Konstantinidis K.T."/>
            <person name="Eloe-Fadrosh E.A."/>
            <person name="Kyrpides N.C."/>
            <person name="Woyke T."/>
        </authorList>
    </citation>
    <scope>NUCLEOTIDE SEQUENCE</scope>
    <source>
        <strain evidence="2">GVMAG-M-3300023184-77</strain>
    </source>
</reference>
<proteinExistence type="predicted"/>
<feature type="compositionally biased region" description="Low complexity" evidence="1">
    <location>
        <begin position="66"/>
        <end position="80"/>
    </location>
</feature>
<accession>A0A6C0IGE0</accession>
<dbReference type="AlphaFoldDB" id="A0A6C0IGE0"/>
<feature type="compositionally biased region" description="Basic residues" evidence="1">
    <location>
        <begin position="81"/>
        <end position="107"/>
    </location>
</feature>
<dbReference type="EMBL" id="MN740166">
    <property type="protein sequence ID" value="QHT91595.1"/>
    <property type="molecule type" value="Genomic_DNA"/>
</dbReference>
<sequence>MDLKKTYEAASHLLKEGYDNFSTVTNNQLGMKNVYEDSALSFERAISKIKLLKKYAKKQSRSWIPGYTSGNTTNNSMNGGKTRKSIKSIKSIKSRRRSKTMRRNNSK</sequence>
<feature type="region of interest" description="Disordered" evidence="1">
    <location>
        <begin position="63"/>
        <end position="107"/>
    </location>
</feature>
<organism evidence="2">
    <name type="scientific">viral metagenome</name>
    <dbReference type="NCBI Taxonomy" id="1070528"/>
    <lineage>
        <taxon>unclassified sequences</taxon>
        <taxon>metagenomes</taxon>
        <taxon>organismal metagenomes</taxon>
    </lineage>
</organism>
<name>A0A6C0IGE0_9ZZZZ</name>
<protein>
    <submittedName>
        <fullName evidence="2">Uncharacterized protein</fullName>
    </submittedName>
</protein>
<evidence type="ECO:0000313" key="2">
    <source>
        <dbReference type="EMBL" id="QHT91595.1"/>
    </source>
</evidence>